<dbReference type="Pfam" id="PF03881">
    <property type="entry name" value="Fructosamin_kin"/>
    <property type="match status" value="1"/>
</dbReference>
<keyword evidence="1" id="KW-0418">Kinase</keyword>
<dbReference type="SUPFAM" id="SSF56112">
    <property type="entry name" value="Protein kinase-like (PK-like)"/>
    <property type="match status" value="1"/>
</dbReference>
<gene>
    <name evidence="2" type="ORF">EAS64_10810</name>
</gene>
<name>A0A6P2C3M8_9ACTN</name>
<proteinExistence type="inferred from homology"/>
<reference evidence="2 3" key="1">
    <citation type="submission" date="2018-11" db="EMBL/GenBank/DDBJ databases">
        <title>Trebonia kvetii gen.nov., sp.nov., a novel acidophilic actinobacterium, and proposal of the new actinobacterial family Treboniaceae fam. nov.</title>
        <authorList>
            <person name="Rapoport D."/>
            <person name="Sagova-Mareckova M."/>
            <person name="Sedlacek I."/>
            <person name="Provaznik J."/>
            <person name="Kralova S."/>
            <person name="Pavlinic D."/>
            <person name="Benes V."/>
            <person name="Kopecky J."/>
        </authorList>
    </citation>
    <scope>NUCLEOTIDE SEQUENCE [LARGE SCALE GENOMIC DNA]</scope>
    <source>
        <strain evidence="2 3">15Tr583</strain>
    </source>
</reference>
<dbReference type="Proteomes" id="UP000460272">
    <property type="component" value="Unassembled WGS sequence"/>
</dbReference>
<comment type="caution">
    <text evidence="2">The sequence shown here is derived from an EMBL/GenBank/DDBJ whole genome shotgun (WGS) entry which is preliminary data.</text>
</comment>
<dbReference type="InterPro" id="IPR016477">
    <property type="entry name" value="Fructo-/Ketosamine-3-kinase"/>
</dbReference>
<sequence>MPTASLLLDRLHAVGLSDVTAVEPAEGGMAALAGVATRRGGPPLFVKSFADMPPADLFAAEAEGLDVLRERGAIATPQVVLANRDVLVLSVLRPRPAEEAFWERFAHALARLRTATTHDRFGWPRDNWLGRGRQENAWTDDGYEFFTLRRLLRWLPERRVQAALDEGDRRALERLCGRLPDLLPPRPACLTHGDLWASNVLATDDGQPALIDPAVSYTWAEVDLAHLWCSPHPPEAKQFFDVYAELTGLDEGWQGRMPLIQLRQHLAVIAQFDHDWGAAQQVRAILKPFRRLGRRSPAFALDRLFGPIAC</sequence>
<dbReference type="InterPro" id="IPR011009">
    <property type="entry name" value="Kinase-like_dom_sf"/>
</dbReference>
<dbReference type="Gene3D" id="3.30.200.20">
    <property type="entry name" value="Phosphorylase Kinase, domain 1"/>
    <property type="match status" value="1"/>
</dbReference>
<dbReference type="AlphaFoldDB" id="A0A6P2C3M8"/>
<accession>A0A6P2C3M8</accession>
<dbReference type="EMBL" id="RPFW01000002">
    <property type="protein sequence ID" value="TVZ05095.1"/>
    <property type="molecule type" value="Genomic_DNA"/>
</dbReference>
<dbReference type="PIRSF" id="PIRSF006221">
    <property type="entry name" value="Ketosamine-3-kinase"/>
    <property type="match status" value="1"/>
</dbReference>
<protein>
    <submittedName>
        <fullName evidence="2">Aminoglycoside phosphotransferase</fullName>
    </submittedName>
</protein>
<evidence type="ECO:0000256" key="1">
    <source>
        <dbReference type="PIRNR" id="PIRNR006221"/>
    </source>
</evidence>
<dbReference type="PANTHER" id="PTHR12149">
    <property type="entry name" value="FRUCTOSAMINE 3 KINASE-RELATED PROTEIN"/>
    <property type="match status" value="1"/>
</dbReference>
<comment type="similarity">
    <text evidence="1">Belongs to the fructosamine kinase family.</text>
</comment>
<organism evidence="2 3">
    <name type="scientific">Trebonia kvetii</name>
    <dbReference type="NCBI Taxonomy" id="2480626"/>
    <lineage>
        <taxon>Bacteria</taxon>
        <taxon>Bacillati</taxon>
        <taxon>Actinomycetota</taxon>
        <taxon>Actinomycetes</taxon>
        <taxon>Streptosporangiales</taxon>
        <taxon>Treboniaceae</taxon>
        <taxon>Trebonia</taxon>
    </lineage>
</organism>
<dbReference type="PANTHER" id="PTHR12149:SF8">
    <property type="entry name" value="PROTEIN-RIBULOSAMINE 3-KINASE"/>
    <property type="match status" value="1"/>
</dbReference>
<evidence type="ECO:0000313" key="2">
    <source>
        <dbReference type="EMBL" id="TVZ05095.1"/>
    </source>
</evidence>
<keyword evidence="3" id="KW-1185">Reference proteome</keyword>
<keyword evidence="1 2" id="KW-0808">Transferase</keyword>
<dbReference type="Gene3D" id="3.90.1200.10">
    <property type="match status" value="1"/>
</dbReference>
<dbReference type="OrthoDB" id="5291879at2"/>
<evidence type="ECO:0000313" key="3">
    <source>
        <dbReference type="Proteomes" id="UP000460272"/>
    </source>
</evidence>
<dbReference type="GO" id="GO:0016301">
    <property type="term" value="F:kinase activity"/>
    <property type="evidence" value="ECO:0007669"/>
    <property type="project" value="UniProtKB-UniRule"/>
</dbReference>